<dbReference type="EMBL" id="NOXS01000028">
    <property type="protein sequence ID" value="OYQ20396.1"/>
    <property type="molecule type" value="Genomic_DNA"/>
</dbReference>
<dbReference type="OrthoDB" id="7357778at2"/>
<comment type="caution">
    <text evidence="2">The sequence shown here is derived from an EMBL/GenBank/DDBJ whole genome shotgun (WGS) entry which is preliminary data.</text>
</comment>
<feature type="transmembrane region" description="Helical" evidence="1">
    <location>
        <begin position="7"/>
        <end position="28"/>
    </location>
</feature>
<sequence length="151" mass="16548">MRPWLKISLIASLAGNLFLGGVLVGGGLRPPMKPPFGPPFGEQFEKQLATLSTRDQAILRTVLDGPDGKVRKDFEAIDVLRRRSVEALQSDPFDPAAFRAVFEAMELHFQSLGRERLDSVVAAAEKLSPEGRKVLAEFGRGPMPPPPPHPR</sequence>
<reference evidence="2 3" key="1">
    <citation type="submission" date="2017-07" db="EMBL/GenBank/DDBJ databases">
        <title>Elstera cyanobacteriorum sp. nov., a novel bacterium isolated from cyanobacterial aggregates in a eutrophic lake.</title>
        <authorList>
            <person name="Cai H."/>
        </authorList>
    </citation>
    <scope>NUCLEOTIDE SEQUENCE [LARGE SCALE GENOMIC DNA]</scope>
    <source>
        <strain evidence="2 3">TH019</strain>
    </source>
</reference>
<keyword evidence="1" id="KW-0472">Membrane</keyword>
<keyword evidence="3" id="KW-1185">Reference proteome</keyword>
<evidence type="ECO:0008006" key="4">
    <source>
        <dbReference type="Google" id="ProtNLM"/>
    </source>
</evidence>
<gene>
    <name evidence="2" type="ORF">CHR90_04820</name>
</gene>
<organism evidence="2 3">
    <name type="scientific">Elstera cyanobacteriorum</name>
    <dbReference type="NCBI Taxonomy" id="2022747"/>
    <lineage>
        <taxon>Bacteria</taxon>
        <taxon>Pseudomonadati</taxon>
        <taxon>Pseudomonadota</taxon>
        <taxon>Alphaproteobacteria</taxon>
        <taxon>Rhodospirillales</taxon>
        <taxon>Rhodospirillaceae</taxon>
        <taxon>Elstera</taxon>
    </lineage>
</organism>
<protein>
    <recommendedName>
        <fullName evidence="4">Periplasmic heavy metal sensor</fullName>
    </recommendedName>
</protein>
<evidence type="ECO:0000313" key="2">
    <source>
        <dbReference type="EMBL" id="OYQ20396.1"/>
    </source>
</evidence>
<keyword evidence="1" id="KW-1133">Transmembrane helix</keyword>
<name>A0A255XTR6_9PROT</name>
<keyword evidence="1" id="KW-0812">Transmembrane</keyword>
<evidence type="ECO:0000313" key="3">
    <source>
        <dbReference type="Proteomes" id="UP000216361"/>
    </source>
</evidence>
<dbReference type="InterPro" id="IPR025961">
    <property type="entry name" value="Metal_resist"/>
</dbReference>
<dbReference type="Proteomes" id="UP000216361">
    <property type="component" value="Unassembled WGS sequence"/>
</dbReference>
<dbReference type="RefSeq" id="WP_094407859.1">
    <property type="nucleotide sequence ID" value="NZ_BMJZ01000008.1"/>
</dbReference>
<dbReference type="Pfam" id="PF13801">
    <property type="entry name" value="Metal_resist"/>
    <property type="match status" value="1"/>
</dbReference>
<proteinExistence type="predicted"/>
<evidence type="ECO:0000256" key="1">
    <source>
        <dbReference type="SAM" id="Phobius"/>
    </source>
</evidence>
<accession>A0A255XTR6</accession>
<dbReference type="AlphaFoldDB" id="A0A255XTR6"/>